<protein>
    <recommendedName>
        <fullName evidence="2">Protein kinase domain-containing protein</fullName>
    </recommendedName>
</protein>
<reference evidence="3 4" key="1">
    <citation type="submission" date="2016-07" db="EMBL/GenBank/DDBJ databases">
        <title>Pervasive Adenine N6-methylation of Active Genes in Fungi.</title>
        <authorList>
            <consortium name="DOE Joint Genome Institute"/>
            <person name="Mondo S.J."/>
            <person name="Dannebaum R.O."/>
            <person name="Kuo R.C."/>
            <person name="Labutti K."/>
            <person name="Haridas S."/>
            <person name="Kuo A."/>
            <person name="Salamov A."/>
            <person name="Ahrendt S.R."/>
            <person name="Lipzen A."/>
            <person name="Sullivan W."/>
            <person name="Andreopoulos W.B."/>
            <person name="Clum A."/>
            <person name="Lindquist E."/>
            <person name="Daum C."/>
            <person name="Ramamoorthy G.K."/>
            <person name="Gryganskyi A."/>
            <person name="Culley D."/>
            <person name="Magnuson J.K."/>
            <person name="James T.Y."/>
            <person name="O'Malley M.A."/>
            <person name="Stajich J.E."/>
            <person name="Spatafora J.W."/>
            <person name="Visel A."/>
            <person name="Grigoriev I.V."/>
        </authorList>
    </citation>
    <scope>NUCLEOTIDE SEQUENCE [LARGE SCALE GENOMIC DNA]</scope>
    <source>
        <strain evidence="3 4">62-1032</strain>
    </source>
</reference>
<accession>A0A1Y2FZ41</accession>
<dbReference type="AlphaFoldDB" id="A0A1Y2FZ41"/>
<evidence type="ECO:0000259" key="2">
    <source>
        <dbReference type="PROSITE" id="PS50011"/>
    </source>
</evidence>
<dbReference type="Proteomes" id="UP000193467">
    <property type="component" value="Unassembled WGS sequence"/>
</dbReference>
<feature type="domain" description="Protein kinase" evidence="2">
    <location>
        <begin position="1"/>
        <end position="243"/>
    </location>
</feature>
<evidence type="ECO:0000313" key="3">
    <source>
        <dbReference type="EMBL" id="ORY88619.1"/>
    </source>
</evidence>
<gene>
    <name evidence="3" type="ORF">BCR35DRAFT_219150</name>
</gene>
<dbReference type="InterPro" id="IPR000719">
    <property type="entry name" value="Prot_kinase_dom"/>
</dbReference>
<comment type="caution">
    <text evidence="3">The sequence shown here is derived from an EMBL/GenBank/DDBJ whole genome shotgun (WGS) entry which is preliminary data.</text>
</comment>
<sequence length="243" mass="27294">MPMGGKVSHRRAPNAKVTPSVAPSQADLGFSCSQTLPEWISHREPSVTARDFLNEAAELMRQLAVGLRAMHDTGFAHPCVSVSPGIVDLPGERQQLTRRFPSFLRSDLKPENLVVEEESGVFVIKMFHFGSTIHEGRVGTSPAGYEYSGTFPYSGPDHIISRFMIPIRDFLDSKEGKRWLKSLDDSAWRTFSTDRKTLYSAYEEMRCYTQASVLPLSRSRPPTPASRPGDPRRRNLFAYFAIL</sequence>
<dbReference type="GO" id="GO:0005524">
    <property type="term" value="F:ATP binding"/>
    <property type="evidence" value="ECO:0007669"/>
    <property type="project" value="InterPro"/>
</dbReference>
<dbReference type="PROSITE" id="PS50011">
    <property type="entry name" value="PROTEIN_KINASE_DOM"/>
    <property type="match status" value="1"/>
</dbReference>
<dbReference type="InterPro" id="IPR011009">
    <property type="entry name" value="Kinase-like_dom_sf"/>
</dbReference>
<dbReference type="SUPFAM" id="SSF56112">
    <property type="entry name" value="Protein kinase-like (PK-like)"/>
    <property type="match status" value="1"/>
</dbReference>
<dbReference type="Gene3D" id="1.10.510.10">
    <property type="entry name" value="Transferase(Phosphotransferase) domain 1"/>
    <property type="match status" value="1"/>
</dbReference>
<proteinExistence type="predicted"/>
<feature type="region of interest" description="Disordered" evidence="1">
    <location>
        <begin position="1"/>
        <end position="23"/>
    </location>
</feature>
<name>A0A1Y2FZ41_9BASI</name>
<evidence type="ECO:0000313" key="4">
    <source>
        <dbReference type="Proteomes" id="UP000193467"/>
    </source>
</evidence>
<dbReference type="InParanoid" id="A0A1Y2FZ41"/>
<evidence type="ECO:0000256" key="1">
    <source>
        <dbReference type="SAM" id="MobiDB-lite"/>
    </source>
</evidence>
<dbReference type="GO" id="GO:0004672">
    <property type="term" value="F:protein kinase activity"/>
    <property type="evidence" value="ECO:0007669"/>
    <property type="project" value="InterPro"/>
</dbReference>
<keyword evidence="4" id="KW-1185">Reference proteome</keyword>
<organism evidence="3 4">
    <name type="scientific">Leucosporidium creatinivorum</name>
    <dbReference type="NCBI Taxonomy" id="106004"/>
    <lineage>
        <taxon>Eukaryota</taxon>
        <taxon>Fungi</taxon>
        <taxon>Dikarya</taxon>
        <taxon>Basidiomycota</taxon>
        <taxon>Pucciniomycotina</taxon>
        <taxon>Microbotryomycetes</taxon>
        <taxon>Leucosporidiales</taxon>
        <taxon>Leucosporidium</taxon>
    </lineage>
</organism>
<dbReference type="EMBL" id="MCGR01000009">
    <property type="protein sequence ID" value="ORY88619.1"/>
    <property type="molecule type" value="Genomic_DNA"/>
</dbReference>